<organism evidence="1">
    <name type="scientific">Picea sitchensis</name>
    <name type="common">Sitka spruce</name>
    <name type="synonym">Pinus sitchensis</name>
    <dbReference type="NCBI Taxonomy" id="3332"/>
    <lineage>
        <taxon>Eukaryota</taxon>
        <taxon>Viridiplantae</taxon>
        <taxon>Streptophyta</taxon>
        <taxon>Embryophyta</taxon>
        <taxon>Tracheophyta</taxon>
        <taxon>Spermatophyta</taxon>
        <taxon>Pinopsida</taxon>
        <taxon>Pinidae</taxon>
        <taxon>Conifers I</taxon>
        <taxon>Pinales</taxon>
        <taxon>Pinaceae</taxon>
        <taxon>Picea</taxon>
    </lineage>
</organism>
<name>A0A6B9XTS3_PICSI</name>
<sequence length="72" mass="8468">MASIWVDVSCCRRERLFWRWGSINQIQSMPSRQNVCWLPSFSFVHPSKKTVLLCSPSHKLLPLSLRRLPLDQ</sequence>
<gene>
    <name evidence="1" type="primary">orf03806</name>
    <name evidence="1" type="ORF">Q903MT_gene3783</name>
</gene>
<evidence type="ECO:0000313" key="1">
    <source>
        <dbReference type="EMBL" id="QHR89761.1"/>
    </source>
</evidence>
<proteinExistence type="predicted"/>
<dbReference type="EMBL" id="MK697699">
    <property type="protein sequence ID" value="QHR89761.1"/>
    <property type="molecule type" value="Genomic_DNA"/>
</dbReference>
<dbReference type="AlphaFoldDB" id="A0A6B9XTS3"/>
<keyword evidence="1" id="KW-0496">Mitochondrion</keyword>
<geneLocation type="mitochondrion" evidence="1"/>
<protein>
    <submittedName>
        <fullName evidence="1">Uncharacterized protein</fullName>
    </submittedName>
</protein>
<reference evidence="1" key="1">
    <citation type="submission" date="2019-03" db="EMBL/GenBank/DDBJ databases">
        <title>Largest Complete Mitochondrial Genome of a Gymnosperm, Sitka Spruce (Picea sitchensis), Indicates Complex Physical Structure.</title>
        <authorList>
            <person name="Jackman S.D."/>
            <person name="Coombe L."/>
            <person name="Warren R."/>
            <person name="Kirk H."/>
            <person name="Trinh E."/>
            <person name="McLeod T."/>
            <person name="Pleasance S."/>
            <person name="Pandoh P."/>
            <person name="Zhao Y."/>
            <person name="Coope R."/>
            <person name="Bousquet J."/>
            <person name="Bohlmann J.C."/>
            <person name="Jones S.J.M."/>
            <person name="Birol I."/>
        </authorList>
    </citation>
    <scope>NUCLEOTIDE SEQUENCE</scope>
    <source>
        <strain evidence="1">Q903</strain>
    </source>
</reference>
<accession>A0A6B9XTS3</accession>